<accession>A0A927CYP2</accession>
<name>A0A927CYP2_9BACI</name>
<keyword evidence="2" id="KW-1185">Reference proteome</keyword>
<dbReference type="AlphaFoldDB" id="A0A927CYP2"/>
<dbReference type="RefSeq" id="WP_190999072.1">
    <property type="nucleotide sequence ID" value="NZ_JACXSI010000036.1"/>
</dbReference>
<evidence type="ECO:0000313" key="1">
    <source>
        <dbReference type="EMBL" id="MBD3109534.1"/>
    </source>
</evidence>
<protein>
    <submittedName>
        <fullName evidence="1">Uncharacterized protein</fullName>
    </submittedName>
</protein>
<proteinExistence type="predicted"/>
<dbReference type="EMBL" id="JACXSI010000036">
    <property type="protein sequence ID" value="MBD3109534.1"/>
    <property type="molecule type" value="Genomic_DNA"/>
</dbReference>
<evidence type="ECO:0000313" key="2">
    <source>
        <dbReference type="Proteomes" id="UP000602076"/>
    </source>
</evidence>
<reference evidence="1" key="1">
    <citation type="submission" date="2020-09" db="EMBL/GenBank/DDBJ databases">
        <title>Bacillus faecalis sp. nov., a moderately halophilic bacterium isolated from cow faeces.</title>
        <authorList>
            <person name="Jiang L."/>
            <person name="Lee J."/>
        </authorList>
    </citation>
    <scope>NUCLEOTIDE SEQUENCE</scope>
    <source>
        <strain evidence="1">AGMB 02131</strain>
    </source>
</reference>
<gene>
    <name evidence="1" type="ORF">IEO70_14390</name>
</gene>
<sequence>MFVFFLILSAVISVSVKSASMRQEQELEDIADTIAAYPALGNIIKEITYTPGSDSVQFVVEFSDVYGKAPLLEQYGFLDAYMIKLREYMSASELNNSLKLEDIELISTNLGTEYKFVSANWHKDVKSNSYNETLYVNGEVAYTDSQYTAAKKEYIAGLHEEYINGYSDLEIMKYTVSVFKLITYGGEVITIGEDSRQIVRTITERYGITKKEFSQIYRKYFLLFY</sequence>
<comment type="caution">
    <text evidence="1">The sequence shown here is derived from an EMBL/GenBank/DDBJ whole genome shotgun (WGS) entry which is preliminary data.</text>
</comment>
<dbReference type="Proteomes" id="UP000602076">
    <property type="component" value="Unassembled WGS sequence"/>
</dbReference>
<organism evidence="1 2">
    <name type="scientific">Peribacillus faecalis</name>
    <dbReference type="NCBI Taxonomy" id="2772559"/>
    <lineage>
        <taxon>Bacteria</taxon>
        <taxon>Bacillati</taxon>
        <taxon>Bacillota</taxon>
        <taxon>Bacilli</taxon>
        <taxon>Bacillales</taxon>
        <taxon>Bacillaceae</taxon>
        <taxon>Peribacillus</taxon>
    </lineage>
</organism>